<sequence>MYRCSADSTSSTSIETNPREVLNLDPQLIVNMVHSALIPKFFEHTLPKDFAALESFGSRLAQRVKCDVHALISEAGLDPTTDWEHTVIIPIIADFDITENLGVPKEDAEYILLLAALLILAFELLILCGKNKAERTRNFLAQAFDKYLVEPEIVREIDRTLEAKRRRLAGKLADIRVLKAESATINPDCEIDLVRLSD</sequence>
<dbReference type="Proteomes" id="UP000001067">
    <property type="component" value="Unassembled WGS sequence"/>
</dbReference>
<keyword evidence="1" id="KW-1133">Transmembrane helix</keyword>
<dbReference type="HOGENOM" id="CLU_1378770_0_0_1"/>
<dbReference type="OrthoDB" id="3695514at2759"/>
<name>E3S8J1_PYRTT</name>
<reference evidence="2 3" key="1">
    <citation type="journal article" date="2010" name="Genome Biol.">
        <title>A first genome assembly of the barley fungal pathogen Pyrenophora teres f. teres.</title>
        <authorList>
            <person name="Ellwood S.R."/>
            <person name="Liu Z."/>
            <person name="Syme R.A."/>
            <person name="Lai Z."/>
            <person name="Hane J.K."/>
            <person name="Keiper F."/>
            <person name="Moffat C.S."/>
            <person name="Oliver R.P."/>
            <person name="Friesen T.L."/>
        </authorList>
    </citation>
    <scope>NUCLEOTIDE SEQUENCE [LARGE SCALE GENOMIC DNA]</scope>
    <source>
        <strain evidence="2 3">0-1</strain>
    </source>
</reference>
<proteinExistence type="predicted"/>
<keyword evidence="3" id="KW-1185">Reference proteome</keyword>
<gene>
    <name evidence="2" type="ORF">PTT_19279</name>
</gene>
<evidence type="ECO:0000256" key="1">
    <source>
        <dbReference type="SAM" id="Phobius"/>
    </source>
</evidence>
<accession>E3S8J1</accession>
<dbReference type="KEGG" id="pte:PTT_19279"/>
<keyword evidence="1" id="KW-0472">Membrane</keyword>
<dbReference type="AlphaFoldDB" id="E3S8J1"/>
<evidence type="ECO:0000313" key="2">
    <source>
        <dbReference type="EMBL" id="EFQ85715.1"/>
    </source>
</evidence>
<evidence type="ECO:0000313" key="3">
    <source>
        <dbReference type="Proteomes" id="UP000001067"/>
    </source>
</evidence>
<organism evidence="3">
    <name type="scientific">Pyrenophora teres f. teres (strain 0-1)</name>
    <name type="common">Barley net blotch fungus</name>
    <name type="synonym">Drechslera teres f. teres</name>
    <dbReference type="NCBI Taxonomy" id="861557"/>
    <lineage>
        <taxon>Eukaryota</taxon>
        <taxon>Fungi</taxon>
        <taxon>Dikarya</taxon>
        <taxon>Ascomycota</taxon>
        <taxon>Pezizomycotina</taxon>
        <taxon>Dothideomycetes</taxon>
        <taxon>Pleosporomycetidae</taxon>
        <taxon>Pleosporales</taxon>
        <taxon>Pleosporineae</taxon>
        <taxon>Pleosporaceae</taxon>
        <taxon>Pyrenophora</taxon>
    </lineage>
</organism>
<feature type="transmembrane region" description="Helical" evidence="1">
    <location>
        <begin position="110"/>
        <end position="128"/>
    </location>
</feature>
<protein>
    <submittedName>
        <fullName evidence="2">Uncharacterized protein</fullName>
    </submittedName>
</protein>
<dbReference type="EMBL" id="GL537776">
    <property type="protein sequence ID" value="EFQ85715.1"/>
    <property type="molecule type" value="Genomic_DNA"/>
</dbReference>
<keyword evidence="1" id="KW-0812">Transmembrane</keyword>